<proteinExistence type="predicted"/>
<sequence>MASGDLGESGLGLTSGDLGEFGRDGGGGEELWLALPTDERGTPVGTFGRGSGSGGRESVLSASTAFYSAHSYEPEPPTSHHRSENNSTSHDSTSSSTSTSSSPLPPPKRTLGSPSTKTLALGFPGDFGQLRNVSAGRTSTLEHNSHRQSQYASVRVRDLSPSSTFSEGDKVHVGKAIRGKRSQPKLLNADEIVG</sequence>
<evidence type="ECO:0000313" key="3">
    <source>
        <dbReference type="Proteomes" id="UP000193986"/>
    </source>
</evidence>
<reference evidence="2 3" key="1">
    <citation type="submission" date="2016-07" db="EMBL/GenBank/DDBJ databases">
        <title>Pervasive Adenine N6-methylation of Active Genes in Fungi.</title>
        <authorList>
            <consortium name="DOE Joint Genome Institute"/>
            <person name="Mondo S.J."/>
            <person name="Dannebaum R.O."/>
            <person name="Kuo R.C."/>
            <person name="Labutti K."/>
            <person name="Haridas S."/>
            <person name="Kuo A."/>
            <person name="Salamov A."/>
            <person name="Ahrendt S.R."/>
            <person name="Lipzen A."/>
            <person name="Sullivan W."/>
            <person name="Andreopoulos W.B."/>
            <person name="Clum A."/>
            <person name="Lindquist E."/>
            <person name="Daum C."/>
            <person name="Ramamoorthy G.K."/>
            <person name="Gryganskyi A."/>
            <person name="Culley D."/>
            <person name="Magnuson J.K."/>
            <person name="James T.Y."/>
            <person name="O'Malley M.A."/>
            <person name="Stajich J.E."/>
            <person name="Spatafora J.W."/>
            <person name="Visel A."/>
            <person name="Grigoriev I.V."/>
        </authorList>
    </citation>
    <scope>NUCLEOTIDE SEQUENCE [LARGE SCALE GENOMIC DNA]</scope>
    <source>
        <strain evidence="2 3">68-887.2</strain>
    </source>
</reference>
<organism evidence="2 3">
    <name type="scientific">Naematelia encephala</name>
    <dbReference type="NCBI Taxonomy" id="71784"/>
    <lineage>
        <taxon>Eukaryota</taxon>
        <taxon>Fungi</taxon>
        <taxon>Dikarya</taxon>
        <taxon>Basidiomycota</taxon>
        <taxon>Agaricomycotina</taxon>
        <taxon>Tremellomycetes</taxon>
        <taxon>Tremellales</taxon>
        <taxon>Naemateliaceae</taxon>
        <taxon>Naematelia</taxon>
    </lineage>
</organism>
<dbReference type="AlphaFoldDB" id="A0A1Y2AYH5"/>
<name>A0A1Y2AYH5_9TREE</name>
<protein>
    <submittedName>
        <fullName evidence="2">Uncharacterized protein</fullName>
    </submittedName>
</protein>
<accession>A0A1Y2AYH5</accession>
<gene>
    <name evidence="2" type="ORF">BCR39DRAFT_222095</name>
</gene>
<feature type="compositionally biased region" description="Low complexity" evidence="1">
    <location>
        <begin position="87"/>
        <end position="102"/>
    </location>
</feature>
<evidence type="ECO:0000256" key="1">
    <source>
        <dbReference type="SAM" id="MobiDB-lite"/>
    </source>
</evidence>
<comment type="caution">
    <text evidence="2">The sequence shown here is derived from an EMBL/GenBank/DDBJ whole genome shotgun (WGS) entry which is preliminary data.</text>
</comment>
<feature type="compositionally biased region" description="Polar residues" evidence="1">
    <location>
        <begin position="131"/>
        <end position="152"/>
    </location>
</feature>
<keyword evidence="3" id="KW-1185">Reference proteome</keyword>
<evidence type="ECO:0000313" key="2">
    <source>
        <dbReference type="EMBL" id="ORY27618.1"/>
    </source>
</evidence>
<dbReference type="EMBL" id="MCFC01000037">
    <property type="protein sequence ID" value="ORY27618.1"/>
    <property type="molecule type" value="Genomic_DNA"/>
</dbReference>
<dbReference type="Proteomes" id="UP000193986">
    <property type="component" value="Unassembled WGS sequence"/>
</dbReference>
<dbReference type="InParanoid" id="A0A1Y2AYH5"/>
<feature type="region of interest" description="Disordered" evidence="1">
    <location>
        <begin position="1"/>
        <end position="155"/>
    </location>
</feature>